<dbReference type="Proteomes" id="UP000001555">
    <property type="component" value="Unassembled WGS sequence"/>
</dbReference>
<dbReference type="VEuPathDB" id="VectorBase:ISCP_031975"/>
<dbReference type="EMBL" id="DS677624">
    <property type="protein sequence ID" value="EEC03993.1"/>
    <property type="molecule type" value="Genomic_DNA"/>
</dbReference>
<dbReference type="EMBL" id="ABJB010484949">
    <property type="status" value="NOT_ANNOTATED_CDS"/>
    <property type="molecule type" value="Genomic_DNA"/>
</dbReference>
<dbReference type="AlphaFoldDB" id="B7PBM1"/>
<reference evidence="2 4" key="1">
    <citation type="submission" date="2008-03" db="EMBL/GenBank/DDBJ databases">
        <title>Annotation of Ixodes scapularis.</title>
        <authorList>
            <consortium name="Ixodes scapularis Genome Project Consortium"/>
            <person name="Caler E."/>
            <person name="Hannick L.I."/>
            <person name="Bidwell S."/>
            <person name="Joardar V."/>
            <person name="Thiagarajan M."/>
            <person name="Amedeo P."/>
            <person name="Galinsky K.J."/>
            <person name="Schobel S."/>
            <person name="Inman J."/>
            <person name="Hostetler J."/>
            <person name="Miller J."/>
            <person name="Hammond M."/>
            <person name="Megy K."/>
            <person name="Lawson D."/>
            <person name="Kodira C."/>
            <person name="Sutton G."/>
            <person name="Meyer J."/>
            <person name="Hill C.A."/>
            <person name="Birren B."/>
            <person name="Nene V."/>
            <person name="Collins F."/>
            <person name="Alarcon-Chaidez F."/>
            <person name="Wikel S."/>
            <person name="Strausberg R."/>
        </authorList>
    </citation>
    <scope>NUCLEOTIDE SEQUENCE [LARGE SCALE GENOMIC DNA]</scope>
    <source>
        <strain evidence="4">Wikel</strain>
        <strain evidence="2">Wikel colony</strain>
    </source>
</reference>
<keyword evidence="4" id="KW-1185">Reference proteome</keyword>
<gene>
    <name evidence="2" type="ORF">IscW_ISCW003232</name>
</gene>
<dbReference type="EnsemblMetazoa" id="ISCW003232-RA">
    <property type="protein sequence ID" value="ISCW003232-PA"/>
    <property type="gene ID" value="ISCW003232"/>
</dbReference>
<accession>B7PBM1</accession>
<organism>
    <name type="scientific">Ixodes scapularis</name>
    <name type="common">Black-legged tick</name>
    <name type="synonym">Deer tick</name>
    <dbReference type="NCBI Taxonomy" id="6945"/>
    <lineage>
        <taxon>Eukaryota</taxon>
        <taxon>Metazoa</taxon>
        <taxon>Ecdysozoa</taxon>
        <taxon>Arthropoda</taxon>
        <taxon>Chelicerata</taxon>
        <taxon>Arachnida</taxon>
        <taxon>Acari</taxon>
        <taxon>Parasitiformes</taxon>
        <taxon>Ixodida</taxon>
        <taxon>Ixodoidea</taxon>
        <taxon>Ixodidae</taxon>
        <taxon>Ixodinae</taxon>
        <taxon>Ixodes</taxon>
    </lineage>
</organism>
<dbReference type="VEuPathDB" id="VectorBase:ISCI003232"/>
<evidence type="ECO:0000256" key="1">
    <source>
        <dbReference type="SAM" id="MobiDB-lite"/>
    </source>
</evidence>
<reference evidence="3" key="2">
    <citation type="submission" date="2020-05" db="UniProtKB">
        <authorList>
            <consortium name="EnsemblMetazoa"/>
        </authorList>
    </citation>
    <scope>IDENTIFICATION</scope>
    <source>
        <strain evidence="3">wikel</strain>
    </source>
</reference>
<evidence type="ECO:0000313" key="2">
    <source>
        <dbReference type="EMBL" id="EEC03993.1"/>
    </source>
</evidence>
<dbReference type="HOGENOM" id="CLU_2388632_0_0_1"/>
<dbReference type="OrthoDB" id="432483at2759"/>
<dbReference type="VEuPathDB" id="VectorBase:ISCW003232"/>
<sequence length="94" mass="9676">MVLGAANSVGRPFPNASSESDLGRFLITGSGGVGMSTARGATPPTRAKSPSLSQVTADPRKDNSHSSTASKLVLKEVTSHGFKQHVGEKVAQVE</sequence>
<evidence type="ECO:0000313" key="4">
    <source>
        <dbReference type="Proteomes" id="UP000001555"/>
    </source>
</evidence>
<feature type="region of interest" description="Disordered" evidence="1">
    <location>
        <begin position="1"/>
        <end position="21"/>
    </location>
</feature>
<name>B7PBM1_IXOSC</name>
<proteinExistence type="predicted"/>
<evidence type="ECO:0000313" key="3">
    <source>
        <dbReference type="EnsemblMetazoa" id="ISCW003232-PA"/>
    </source>
</evidence>
<protein>
    <submittedName>
        <fullName evidence="2 3">Uncharacterized protein</fullName>
    </submittedName>
</protein>
<dbReference type="PaxDb" id="6945-B7PBM1"/>
<feature type="region of interest" description="Disordered" evidence="1">
    <location>
        <begin position="34"/>
        <end position="75"/>
    </location>
</feature>
<dbReference type="InParanoid" id="B7PBM1"/>